<organism evidence="2 3">
    <name type="scientific">Schizophyllum amplum</name>
    <dbReference type="NCBI Taxonomy" id="97359"/>
    <lineage>
        <taxon>Eukaryota</taxon>
        <taxon>Fungi</taxon>
        <taxon>Dikarya</taxon>
        <taxon>Basidiomycota</taxon>
        <taxon>Agaricomycotina</taxon>
        <taxon>Agaricomycetes</taxon>
        <taxon>Agaricomycetidae</taxon>
        <taxon>Agaricales</taxon>
        <taxon>Schizophyllaceae</taxon>
        <taxon>Schizophyllum</taxon>
    </lineage>
</organism>
<sequence>MSHSSYFCFTLSAFDLLSRRWDSRRACSSTRIPLDDAVGILSQANRSNGVLIPTVIVFHQADINVSVHVGGWSRRQERILQCSQRGIASTTQAADSAHTVQHGAHNVQQDSHDAQNLAAVIVKSEAGDRGPTLPLAAATAATVAAVVVHNELAVYSLAIRRRRRRRARPAINDAGSGEEAVIAAPDLACLLPPPCTTHRVLDGLDDELRVPNGVDDVLGSKFIVNTGDRRDSRRSKSIGGTRRG</sequence>
<protein>
    <submittedName>
        <fullName evidence="2">Uncharacterized protein</fullName>
    </submittedName>
</protein>
<keyword evidence="1" id="KW-0812">Transmembrane</keyword>
<dbReference type="Proteomes" id="UP000320762">
    <property type="component" value="Unassembled WGS sequence"/>
</dbReference>
<dbReference type="EMBL" id="VDMD01000315">
    <property type="protein sequence ID" value="TRM55132.1"/>
    <property type="molecule type" value="Genomic_DNA"/>
</dbReference>
<keyword evidence="1" id="KW-1133">Transmembrane helix</keyword>
<keyword evidence="3" id="KW-1185">Reference proteome</keyword>
<keyword evidence="1" id="KW-0472">Membrane</keyword>
<gene>
    <name evidence="2" type="ORF">BD626DRAFT_638838</name>
</gene>
<accession>A0A550BRG4</accession>
<feature type="transmembrane region" description="Helical" evidence="1">
    <location>
        <begin position="133"/>
        <end position="158"/>
    </location>
</feature>
<name>A0A550BRG4_9AGAR</name>
<reference evidence="2 3" key="1">
    <citation type="journal article" date="2019" name="New Phytol.">
        <title>Comparative genomics reveals unique wood-decay strategies and fruiting body development in the Schizophyllaceae.</title>
        <authorList>
            <person name="Almasi E."/>
            <person name="Sahu N."/>
            <person name="Krizsan K."/>
            <person name="Balint B."/>
            <person name="Kovacs G.M."/>
            <person name="Kiss B."/>
            <person name="Cseklye J."/>
            <person name="Drula E."/>
            <person name="Henrissat B."/>
            <person name="Nagy I."/>
            <person name="Chovatia M."/>
            <person name="Adam C."/>
            <person name="LaButti K."/>
            <person name="Lipzen A."/>
            <person name="Riley R."/>
            <person name="Grigoriev I.V."/>
            <person name="Nagy L.G."/>
        </authorList>
    </citation>
    <scope>NUCLEOTIDE SEQUENCE [LARGE SCALE GENOMIC DNA]</scope>
    <source>
        <strain evidence="2 3">NL-1724</strain>
    </source>
</reference>
<comment type="caution">
    <text evidence="2">The sequence shown here is derived from an EMBL/GenBank/DDBJ whole genome shotgun (WGS) entry which is preliminary data.</text>
</comment>
<dbReference type="AlphaFoldDB" id="A0A550BRG4"/>
<evidence type="ECO:0000256" key="1">
    <source>
        <dbReference type="SAM" id="Phobius"/>
    </source>
</evidence>
<evidence type="ECO:0000313" key="3">
    <source>
        <dbReference type="Proteomes" id="UP000320762"/>
    </source>
</evidence>
<evidence type="ECO:0000313" key="2">
    <source>
        <dbReference type="EMBL" id="TRM55132.1"/>
    </source>
</evidence>
<proteinExistence type="predicted"/>